<evidence type="ECO:0000259" key="1">
    <source>
        <dbReference type="Pfam" id="PF22007"/>
    </source>
</evidence>
<dbReference type="EMBL" id="JBHTIU010000032">
    <property type="protein sequence ID" value="MFD0869612.1"/>
    <property type="molecule type" value="Genomic_DNA"/>
</dbReference>
<protein>
    <submittedName>
        <fullName evidence="3">DUF6930 domain-containing protein</fullName>
    </submittedName>
</protein>
<dbReference type="RefSeq" id="WP_379288049.1">
    <property type="nucleotide sequence ID" value="NZ_JBHTIU010000032.1"/>
</dbReference>
<keyword evidence="4" id="KW-1185">Reference proteome</keyword>
<dbReference type="Pfam" id="PF23988">
    <property type="entry name" value="DUF7309"/>
    <property type="match status" value="1"/>
</dbReference>
<evidence type="ECO:0000313" key="4">
    <source>
        <dbReference type="Proteomes" id="UP001597120"/>
    </source>
</evidence>
<comment type="caution">
    <text evidence="3">The sequence shown here is derived from an EMBL/GenBank/DDBJ whole genome shotgun (WGS) entry which is preliminary data.</text>
</comment>
<reference evidence="4" key="1">
    <citation type="journal article" date="2019" name="Int. J. Syst. Evol. Microbiol.">
        <title>The Global Catalogue of Microorganisms (GCM) 10K type strain sequencing project: providing services to taxonomists for standard genome sequencing and annotation.</title>
        <authorList>
            <consortium name="The Broad Institute Genomics Platform"/>
            <consortium name="The Broad Institute Genome Sequencing Center for Infectious Disease"/>
            <person name="Wu L."/>
            <person name="Ma J."/>
        </authorList>
    </citation>
    <scope>NUCLEOTIDE SEQUENCE [LARGE SCALE GENOMIC DNA]</scope>
    <source>
        <strain evidence="4">CCUG 57263</strain>
    </source>
</reference>
<name>A0ABW3DAS9_9BACL</name>
<feature type="domain" description="DUF6930" evidence="1">
    <location>
        <begin position="223"/>
        <end position="339"/>
    </location>
</feature>
<dbReference type="InterPro" id="IPR055733">
    <property type="entry name" value="DUF7309"/>
</dbReference>
<feature type="domain" description="DUF7309" evidence="2">
    <location>
        <begin position="11"/>
        <end position="179"/>
    </location>
</feature>
<dbReference type="Pfam" id="PF22007">
    <property type="entry name" value="DUF6930"/>
    <property type="match status" value="1"/>
</dbReference>
<evidence type="ECO:0000259" key="2">
    <source>
        <dbReference type="Pfam" id="PF23988"/>
    </source>
</evidence>
<proteinExistence type="predicted"/>
<dbReference type="Proteomes" id="UP001597120">
    <property type="component" value="Unassembled WGS sequence"/>
</dbReference>
<evidence type="ECO:0000313" key="3">
    <source>
        <dbReference type="EMBL" id="MFD0869612.1"/>
    </source>
</evidence>
<organism evidence="3 4">
    <name type="scientific">Paenibacillus residui</name>
    <dbReference type="NCBI Taxonomy" id="629724"/>
    <lineage>
        <taxon>Bacteria</taxon>
        <taxon>Bacillati</taxon>
        <taxon>Bacillota</taxon>
        <taxon>Bacilli</taxon>
        <taxon>Bacillales</taxon>
        <taxon>Paenibacillaceae</taxon>
        <taxon>Paenibacillus</taxon>
    </lineage>
</organism>
<dbReference type="InterPro" id="IPR054216">
    <property type="entry name" value="DUF6930"/>
</dbReference>
<gene>
    <name evidence="3" type="ORF">ACFQ03_10655</name>
</gene>
<accession>A0ABW3DAS9</accession>
<sequence>MDKTEASIQEWRRLFEAAIKFKQQGCWNWMTNEDYFAITDPETGEIGYCVPLGAGGMDYGLNVYRGPHAGAFLRDIVQSYGVDEDTKESMFTTDAISVNFEDRDQLDKKDLGLIRELGYKFRGSGEWPLFRSYKPGLQPWYLDKQEVRFLTVALEQAFVVAERFRENHELNFERDETEYGSREKRLHLVPQAAKNGIVWQDHWLPWHPKGELIEPYLYPDEIRLRQLKKTVGKSKEIWEADFMFADILIGKRGERGQYPRLCLWVNGTSGFILGAEIVENIDCRQQFVDQLLHLLESTKLKPSRIHAASDKAFLALKDTAEKLGIPIVYNPMSLALLHAQEAIQSSF</sequence>